<proteinExistence type="predicted"/>
<protein>
    <recommendedName>
        <fullName evidence="4">Secreted protein</fullName>
    </recommendedName>
</protein>
<evidence type="ECO:0000313" key="3">
    <source>
        <dbReference type="Proteomes" id="UP001066276"/>
    </source>
</evidence>
<evidence type="ECO:0000256" key="1">
    <source>
        <dbReference type="SAM" id="SignalP"/>
    </source>
</evidence>
<feature type="chain" id="PRO_5043540962" description="Secreted protein" evidence="1">
    <location>
        <begin position="27"/>
        <end position="89"/>
    </location>
</feature>
<feature type="non-terminal residue" evidence="2">
    <location>
        <position position="89"/>
    </location>
</feature>
<gene>
    <name evidence="2" type="ORF">NDU88_002806</name>
</gene>
<feature type="signal peptide" evidence="1">
    <location>
        <begin position="1"/>
        <end position="26"/>
    </location>
</feature>
<evidence type="ECO:0000313" key="2">
    <source>
        <dbReference type="EMBL" id="KAJ1136389.1"/>
    </source>
</evidence>
<evidence type="ECO:0008006" key="4">
    <source>
        <dbReference type="Google" id="ProtNLM"/>
    </source>
</evidence>
<keyword evidence="1" id="KW-0732">Signal</keyword>
<keyword evidence="3" id="KW-1185">Reference proteome</keyword>
<name>A0AAV7Q9Y2_PLEWA</name>
<comment type="caution">
    <text evidence="2">The sequence shown here is derived from an EMBL/GenBank/DDBJ whole genome shotgun (WGS) entry which is preliminary data.</text>
</comment>
<sequence length="89" mass="9689">MYTGATTHLHAATAVLLLGRALLSLALFCGRSPNVAPLYWPQSRREGERKRTRSASPAPHCLSTTGLFYSRLGFSVCPPFCLEAAPDVR</sequence>
<dbReference type="Proteomes" id="UP001066276">
    <property type="component" value="Chromosome 6"/>
</dbReference>
<dbReference type="AlphaFoldDB" id="A0AAV7Q9Y2"/>
<reference evidence="2" key="1">
    <citation type="journal article" date="2022" name="bioRxiv">
        <title>Sequencing and chromosome-scale assembly of the giantPleurodeles waltlgenome.</title>
        <authorList>
            <person name="Brown T."/>
            <person name="Elewa A."/>
            <person name="Iarovenko S."/>
            <person name="Subramanian E."/>
            <person name="Araus A.J."/>
            <person name="Petzold A."/>
            <person name="Susuki M."/>
            <person name="Suzuki K.-i.T."/>
            <person name="Hayashi T."/>
            <person name="Toyoda A."/>
            <person name="Oliveira C."/>
            <person name="Osipova E."/>
            <person name="Leigh N.D."/>
            <person name="Simon A."/>
            <person name="Yun M.H."/>
        </authorList>
    </citation>
    <scope>NUCLEOTIDE SEQUENCE</scope>
    <source>
        <strain evidence="2">20211129_DDA</strain>
        <tissue evidence="2">Liver</tissue>
    </source>
</reference>
<accession>A0AAV7Q9Y2</accession>
<organism evidence="2 3">
    <name type="scientific">Pleurodeles waltl</name>
    <name type="common">Iberian ribbed newt</name>
    <dbReference type="NCBI Taxonomy" id="8319"/>
    <lineage>
        <taxon>Eukaryota</taxon>
        <taxon>Metazoa</taxon>
        <taxon>Chordata</taxon>
        <taxon>Craniata</taxon>
        <taxon>Vertebrata</taxon>
        <taxon>Euteleostomi</taxon>
        <taxon>Amphibia</taxon>
        <taxon>Batrachia</taxon>
        <taxon>Caudata</taxon>
        <taxon>Salamandroidea</taxon>
        <taxon>Salamandridae</taxon>
        <taxon>Pleurodelinae</taxon>
        <taxon>Pleurodeles</taxon>
    </lineage>
</organism>
<dbReference type="EMBL" id="JANPWB010000010">
    <property type="protein sequence ID" value="KAJ1136389.1"/>
    <property type="molecule type" value="Genomic_DNA"/>
</dbReference>